<proteinExistence type="predicted"/>
<accession>A0A7S1A9Q8</accession>
<dbReference type="AlphaFoldDB" id="A0A7S1A9Q8"/>
<protein>
    <submittedName>
        <fullName evidence="1">Uncharacterized protein</fullName>
    </submittedName>
</protein>
<name>A0A7S1A9Q8_NOCSC</name>
<evidence type="ECO:0000313" key="1">
    <source>
        <dbReference type="EMBL" id="CAD8846484.1"/>
    </source>
</evidence>
<sequence length="203" mass="22125">MHRLTSLPHVVDTLLPNETAAVQKLALSAESRARRMGHAIEDLKAENDRDDADLRRMYELVDRLRVAAKDAQNYIDRAFDLSHSLVPQLLRNRSEVFAGRDLQLAHELHLLLGKAKDDIGSVGLSPSSGVPSSDRGAADLLSSVEQELGTVLRVHPADMTRVDVQSQGFPAFPESLLLMGSSRVAPVNGTLDCGPKLTIATFL</sequence>
<reference evidence="1" key="1">
    <citation type="submission" date="2021-01" db="EMBL/GenBank/DDBJ databases">
        <authorList>
            <person name="Corre E."/>
            <person name="Pelletier E."/>
            <person name="Niang G."/>
            <person name="Scheremetjew M."/>
            <person name="Finn R."/>
            <person name="Kale V."/>
            <person name="Holt S."/>
            <person name="Cochrane G."/>
            <person name="Meng A."/>
            <person name="Brown T."/>
            <person name="Cohen L."/>
        </authorList>
    </citation>
    <scope>NUCLEOTIDE SEQUENCE</scope>
</reference>
<organism evidence="1">
    <name type="scientific">Noctiluca scintillans</name>
    <name type="common">Sea sparkle</name>
    <name type="synonym">Red tide dinoflagellate</name>
    <dbReference type="NCBI Taxonomy" id="2966"/>
    <lineage>
        <taxon>Eukaryota</taxon>
        <taxon>Sar</taxon>
        <taxon>Alveolata</taxon>
        <taxon>Dinophyceae</taxon>
        <taxon>Noctilucales</taxon>
        <taxon>Noctilucaceae</taxon>
        <taxon>Noctiluca</taxon>
    </lineage>
</organism>
<dbReference type="EMBL" id="HBFQ01029537">
    <property type="protein sequence ID" value="CAD8846484.1"/>
    <property type="molecule type" value="Transcribed_RNA"/>
</dbReference>
<gene>
    <name evidence="1" type="ORF">NSCI0253_LOCUS20834</name>
</gene>